<evidence type="ECO:0000313" key="2">
    <source>
        <dbReference type="EMBL" id="CAL0317683.1"/>
    </source>
</evidence>
<dbReference type="PANTHER" id="PTHR33148:SF6">
    <property type="entry name" value="DUF4228 DOMAIN-CONTAINING PROTEIN"/>
    <property type="match status" value="1"/>
</dbReference>
<dbReference type="AlphaFoldDB" id="A0AAV1X7W7"/>
<name>A0AAV1X7W7_LUPLU</name>
<keyword evidence="3" id="KW-1185">Reference proteome</keyword>
<gene>
    <name evidence="2" type="ORF">LLUT_LOCUS18743</name>
</gene>
<evidence type="ECO:0008006" key="4">
    <source>
        <dbReference type="Google" id="ProtNLM"/>
    </source>
</evidence>
<feature type="compositionally biased region" description="Basic and acidic residues" evidence="1">
    <location>
        <begin position="210"/>
        <end position="219"/>
    </location>
</feature>
<comment type="caution">
    <text evidence="2">The sequence shown here is derived from an EMBL/GenBank/DDBJ whole genome shotgun (WGS) entry which is preliminary data.</text>
</comment>
<feature type="region of interest" description="Disordered" evidence="1">
    <location>
        <begin position="200"/>
        <end position="219"/>
    </location>
</feature>
<organism evidence="2 3">
    <name type="scientific">Lupinus luteus</name>
    <name type="common">European yellow lupine</name>
    <dbReference type="NCBI Taxonomy" id="3873"/>
    <lineage>
        <taxon>Eukaryota</taxon>
        <taxon>Viridiplantae</taxon>
        <taxon>Streptophyta</taxon>
        <taxon>Embryophyta</taxon>
        <taxon>Tracheophyta</taxon>
        <taxon>Spermatophyta</taxon>
        <taxon>Magnoliopsida</taxon>
        <taxon>eudicotyledons</taxon>
        <taxon>Gunneridae</taxon>
        <taxon>Pentapetalae</taxon>
        <taxon>rosids</taxon>
        <taxon>fabids</taxon>
        <taxon>Fabales</taxon>
        <taxon>Fabaceae</taxon>
        <taxon>Papilionoideae</taxon>
        <taxon>50 kb inversion clade</taxon>
        <taxon>genistoids sensu lato</taxon>
        <taxon>core genistoids</taxon>
        <taxon>Genisteae</taxon>
        <taxon>Lupinus</taxon>
    </lineage>
</organism>
<sequence>MGNSIGRSKKAKVMKIDGETFKVKTPAIANDVVKDHPGHVLLDSQAVKHFGLRAKPLQPHQELKPKNIYFLVELPKIQTEEGDDNKGTLHRRVRSSGISRMNAKERLDLLMLSKRSVSDFGVVREPPLNNMSVDHGPMRVKMRIPKAQLEKMMEESNNDGAEVAEKIMSLYMRTNGDGAAVEDGGVNVAHKLNSKRRVKQVSFSPMEDSGEIHVEAASQ</sequence>
<dbReference type="Proteomes" id="UP001497480">
    <property type="component" value="Unassembled WGS sequence"/>
</dbReference>
<proteinExistence type="predicted"/>
<protein>
    <recommendedName>
        <fullName evidence="4">Plastid movement impaired 2</fullName>
    </recommendedName>
</protein>
<evidence type="ECO:0000313" key="3">
    <source>
        <dbReference type="Proteomes" id="UP001497480"/>
    </source>
</evidence>
<dbReference type="Pfam" id="PF14009">
    <property type="entry name" value="PADRE"/>
    <property type="match status" value="1"/>
</dbReference>
<dbReference type="EMBL" id="CAXHTB010000013">
    <property type="protein sequence ID" value="CAL0317683.1"/>
    <property type="molecule type" value="Genomic_DNA"/>
</dbReference>
<reference evidence="2 3" key="1">
    <citation type="submission" date="2024-03" db="EMBL/GenBank/DDBJ databases">
        <authorList>
            <person name="Martinez-Hernandez J."/>
        </authorList>
    </citation>
    <scope>NUCLEOTIDE SEQUENCE [LARGE SCALE GENOMIC DNA]</scope>
</reference>
<accession>A0AAV1X7W7</accession>
<dbReference type="InterPro" id="IPR025322">
    <property type="entry name" value="PADRE_dom"/>
</dbReference>
<evidence type="ECO:0000256" key="1">
    <source>
        <dbReference type="SAM" id="MobiDB-lite"/>
    </source>
</evidence>
<dbReference type="PANTHER" id="PTHR33148">
    <property type="entry name" value="PLASTID MOVEMENT IMPAIRED PROTEIN-RELATED"/>
    <property type="match status" value="1"/>
</dbReference>